<dbReference type="InParanoid" id="A0A369J7F2"/>
<organism evidence="1 2">
    <name type="scientific">Hypsizygus marmoreus</name>
    <name type="common">White beech mushroom</name>
    <name type="synonym">Agaricus marmoreus</name>
    <dbReference type="NCBI Taxonomy" id="39966"/>
    <lineage>
        <taxon>Eukaryota</taxon>
        <taxon>Fungi</taxon>
        <taxon>Dikarya</taxon>
        <taxon>Basidiomycota</taxon>
        <taxon>Agaricomycotina</taxon>
        <taxon>Agaricomycetes</taxon>
        <taxon>Agaricomycetidae</taxon>
        <taxon>Agaricales</taxon>
        <taxon>Tricholomatineae</taxon>
        <taxon>Lyophyllaceae</taxon>
        <taxon>Hypsizygus</taxon>
    </lineage>
</organism>
<evidence type="ECO:0000313" key="2">
    <source>
        <dbReference type="Proteomes" id="UP000076154"/>
    </source>
</evidence>
<comment type="caution">
    <text evidence="1">The sequence shown here is derived from an EMBL/GenBank/DDBJ whole genome shotgun (WGS) entry which is preliminary data.</text>
</comment>
<sequence length="331" mass="37730">MPLIPFPGQFDIDTSGEIAFHMDFLSLVAFSHTCLANRGIVQDVLSDRIILLLQRRLHHHARAFRDIIFDNGVVVVGSSVMWLMNSEPQWSPRDLNLIAPAGKADEIAQFLKERGFEEKEEKKLGWRFNQNATRLWEFEGPLPAVTDDEEALCGFVTVMESRTASVWPCILASEATSHKDVITSHYIVSLTPRLSCHNTLYVAAWDDKRYYAERGINVIGWPSTNIRCDLWCPSECRYLNGGQGVGLLEWRMRPASTEPDFTDVMVMSEMPDRPGSFFASTDLLDDGAYCMYAECYNPTCPRRWQQRGPSESDSDWVSVSTWNISNWTHTF</sequence>
<dbReference type="AlphaFoldDB" id="A0A369J7F2"/>
<proteinExistence type="predicted"/>
<evidence type="ECO:0000313" key="1">
    <source>
        <dbReference type="EMBL" id="RDB17858.1"/>
    </source>
</evidence>
<protein>
    <submittedName>
        <fullName evidence="1">Uncharacterized protein</fullName>
    </submittedName>
</protein>
<reference evidence="1" key="1">
    <citation type="submission" date="2018-04" db="EMBL/GenBank/DDBJ databases">
        <title>Whole genome sequencing of Hypsizygus marmoreus.</title>
        <authorList>
            <person name="Choi I.-G."/>
            <person name="Min B."/>
            <person name="Kim J.-G."/>
            <person name="Kim S."/>
            <person name="Oh Y.-L."/>
            <person name="Kong W.-S."/>
            <person name="Park H."/>
            <person name="Jeong J."/>
            <person name="Song E.-S."/>
        </authorList>
    </citation>
    <scope>NUCLEOTIDE SEQUENCE [LARGE SCALE GENOMIC DNA]</scope>
    <source>
        <strain evidence="1">51987-8</strain>
    </source>
</reference>
<keyword evidence="2" id="KW-1185">Reference proteome</keyword>
<accession>A0A369J7F2</accession>
<dbReference type="Proteomes" id="UP000076154">
    <property type="component" value="Unassembled WGS sequence"/>
</dbReference>
<dbReference type="EMBL" id="LUEZ02000107">
    <property type="protein sequence ID" value="RDB17858.1"/>
    <property type="molecule type" value="Genomic_DNA"/>
</dbReference>
<gene>
    <name evidence="1" type="ORF">Hypma_000842</name>
</gene>
<name>A0A369J7F2_HYPMA</name>